<protein>
    <submittedName>
        <fullName evidence="1">Uncharacterized protein</fullName>
    </submittedName>
</protein>
<gene>
    <name evidence="1" type="ORF">LEA_17818</name>
</gene>
<comment type="caution">
    <text evidence="1">The sequence shown here is derived from an EMBL/GenBank/DDBJ whole genome shotgun (WGS) entry which is preliminary data.</text>
</comment>
<name>K1STQ5_9ZZZZ</name>
<organism evidence="1">
    <name type="scientific">human gut metagenome</name>
    <dbReference type="NCBI Taxonomy" id="408170"/>
    <lineage>
        <taxon>unclassified sequences</taxon>
        <taxon>metagenomes</taxon>
        <taxon>organismal metagenomes</taxon>
    </lineage>
</organism>
<sequence length="70" mass="8205">RGQERQYGNRRGLVLQVFTDDSMAEEIDNFCGAVGYELSDDSEETAEQFAREVVDMEIKEYQRYKNELTM</sequence>
<feature type="non-terminal residue" evidence="1">
    <location>
        <position position="1"/>
    </location>
</feature>
<proteinExistence type="predicted"/>
<accession>K1STQ5</accession>
<reference evidence="1" key="1">
    <citation type="journal article" date="2013" name="Environ. Microbiol.">
        <title>Microbiota from the distal guts of lean and obese adolescents exhibit partial functional redundancy besides clear differences in community structure.</title>
        <authorList>
            <person name="Ferrer M."/>
            <person name="Ruiz A."/>
            <person name="Lanza F."/>
            <person name="Haange S.B."/>
            <person name="Oberbach A."/>
            <person name="Till H."/>
            <person name="Bargiela R."/>
            <person name="Campoy C."/>
            <person name="Segura M.T."/>
            <person name="Richter M."/>
            <person name="von Bergen M."/>
            <person name="Seifert J."/>
            <person name="Suarez A."/>
        </authorList>
    </citation>
    <scope>NUCLEOTIDE SEQUENCE</scope>
</reference>
<evidence type="ECO:0000313" key="1">
    <source>
        <dbReference type="EMBL" id="EKC50566.1"/>
    </source>
</evidence>
<dbReference type="EMBL" id="AJWY01012212">
    <property type="protein sequence ID" value="EKC50566.1"/>
    <property type="molecule type" value="Genomic_DNA"/>
</dbReference>
<dbReference type="AlphaFoldDB" id="K1STQ5"/>